<dbReference type="InterPro" id="IPR000600">
    <property type="entry name" value="ROK"/>
</dbReference>
<dbReference type="KEGG" id="fra:Francci3_3653"/>
<feature type="region of interest" description="Disordered" evidence="2">
    <location>
        <begin position="1"/>
        <end position="37"/>
    </location>
</feature>
<dbReference type="HOGENOM" id="CLU_036604_0_4_11"/>
<gene>
    <name evidence="3" type="ordered locus">Francci3_3653</name>
</gene>
<feature type="region of interest" description="Disordered" evidence="2">
    <location>
        <begin position="67"/>
        <end position="93"/>
    </location>
</feature>
<dbReference type="AlphaFoldDB" id="Q2J6T7"/>
<dbReference type="EC" id="2.7.1.2" evidence="3"/>
<feature type="compositionally biased region" description="Pro residues" evidence="2">
    <location>
        <begin position="72"/>
        <end position="81"/>
    </location>
</feature>
<dbReference type="PANTHER" id="PTHR18964:SF169">
    <property type="entry name" value="N-ACETYLMANNOSAMINE KINASE"/>
    <property type="match status" value="1"/>
</dbReference>
<evidence type="ECO:0000256" key="2">
    <source>
        <dbReference type="SAM" id="MobiDB-lite"/>
    </source>
</evidence>
<evidence type="ECO:0000313" key="4">
    <source>
        <dbReference type="Proteomes" id="UP000001937"/>
    </source>
</evidence>
<dbReference type="EMBL" id="CP000249">
    <property type="protein sequence ID" value="ABD13005.1"/>
    <property type="molecule type" value="Genomic_DNA"/>
</dbReference>
<evidence type="ECO:0000256" key="1">
    <source>
        <dbReference type="ARBA" id="ARBA00006479"/>
    </source>
</evidence>
<sequence length="374" mass="37911">MSQSQEAFQPWEAGGPRDVRASGKEPAGAEPARADGRKTFALALDIGGTKIAAGVVAGDGTIAAQARRSMPVPRPASPASPDPDGAGPASARAAGVDAEEVFAVVQDCLDEALAAARMRPDEMTGLGCGCSGPMDWPVGEVSPLNIPAWRGFPLRARLRDAYPGGPVLIHNDAVALAAGEHWMGEGRGVRNMLAVTVSTGVGGGLVLGGRLLHGTSGNAGHIGHMVVEADGPPCPCGGRGCLEALASGPRTVAWAIGEGWVPSGDQPANGRVLAASARAGDGVARRALARAGAAVGAGLASCASLLDLEAAVVAGGFAQSGPIFWDALSASFDRHTGLAFTRRMQIRRSSDPSRIALRGAGAFILAPERYAWEG</sequence>
<dbReference type="Pfam" id="PF00480">
    <property type="entry name" value="ROK"/>
    <property type="match status" value="1"/>
</dbReference>
<dbReference type="Gene3D" id="3.30.420.40">
    <property type="match status" value="2"/>
</dbReference>
<organism evidence="3 4">
    <name type="scientific">Frankia casuarinae (strain DSM 45818 / CECT 9043 / HFP020203 / CcI3)</name>
    <dbReference type="NCBI Taxonomy" id="106370"/>
    <lineage>
        <taxon>Bacteria</taxon>
        <taxon>Bacillati</taxon>
        <taxon>Actinomycetota</taxon>
        <taxon>Actinomycetes</taxon>
        <taxon>Frankiales</taxon>
        <taxon>Frankiaceae</taxon>
        <taxon>Frankia</taxon>
    </lineage>
</organism>
<evidence type="ECO:0000313" key="3">
    <source>
        <dbReference type="EMBL" id="ABD13005.1"/>
    </source>
</evidence>
<proteinExistence type="inferred from homology"/>
<protein>
    <submittedName>
        <fullName evidence="3">Glucokinase</fullName>
        <ecNumber evidence="3">2.7.1.2</ecNumber>
    </submittedName>
</protein>
<dbReference type="InterPro" id="IPR043129">
    <property type="entry name" value="ATPase_NBD"/>
</dbReference>
<keyword evidence="4" id="KW-1185">Reference proteome</keyword>
<dbReference type="eggNOG" id="COG1940">
    <property type="taxonomic scope" value="Bacteria"/>
</dbReference>
<reference evidence="3 4" key="1">
    <citation type="journal article" date="2007" name="Genome Res.">
        <title>Genome characteristics of facultatively symbiotic Frankia sp. strains reflect host range and host plant biogeography.</title>
        <authorList>
            <person name="Normand P."/>
            <person name="Lapierre P."/>
            <person name="Tisa L.S."/>
            <person name="Gogarten J.P."/>
            <person name="Alloisio N."/>
            <person name="Bagnarol E."/>
            <person name="Bassi C.A."/>
            <person name="Berry A.M."/>
            <person name="Bickhart D.M."/>
            <person name="Choisne N."/>
            <person name="Couloux A."/>
            <person name="Cournoyer B."/>
            <person name="Cruveiller S."/>
            <person name="Daubin V."/>
            <person name="Demange N."/>
            <person name="Francino M.P."/>
            <person name="Goltsman E."/>
            <person name="Huang Y."/>
            <person name="Kopp O.R."/>
            <person name="Labarre L."/>
            <person name="Lapidus A."/>
            <person name="Lavire C."/>
            <person name="Marechal J."/>
            <person name="Martinez M."/>
            <person name="Mastronunzio J.E."/>
            <person name="Mullin B.C."/>
            <person name="Niemann J."/>
            <person name="Pujic P."/>
            <person name="Rawnsley T."/>
            <person name="Rouy Z."/>
            <person name="Schenowitz C."/>
            <person name="Sellstedt A."/>
            <person name="Tavares F."/>
            <person name="Tomkins J.P."/>
            <person name="Vallenet D."/>
            <person name="Valverde C."/>
            <person name="Wall L.G."/>
            <person name="Wang Y."/>
            <person name="Medigue C."/>
            <person name="Benson D.R."/>
        </authorList>
    </citation>
    <scope>NUCLEOTIDE SEQUENCE [LARGE SCALE GENOMIC DNA]</scope>
    <source>
        <strain evidence="4">DSM 45818 / CECT 9043 / CcI3</strain>
    </source>
</reference>
<dbReference type="GO" id="GO:0004340">
    <property type="term" value="F:glucokinase activity"/>
    <property type="evidence" value="ECO:0007669"/>
    <property type="project" value="UniProtKB-EC"/>
</dbReference>
<dbReference type="SUPFAM" id="SSF53067">
    <property type="entry name" value="Actin-like ATPase domain"/>
    <property type="match status" value="1"/>
</dbReference>
<accession>Q2J6T7</accession>
<feature type="compositionally biased region" description="Low complexity" evidence="2">
    <location>
        <begin position="82"/>
        <end position="93"/>
    </location>
</feature>
<keyword evidence="3" id="KW-0808">Transferase</keyword>
<dbReference type="PROSITE" id="PS01125">
    <property type="entry name" value="ROK"/>
    <property type="match status" value="1"/>
</dbReference>
<name>Q2J6T7_FRACC</name>
<comment type="similarity">
    <text evidence="1">Belongs to the ROK (NagC/XylR) family.</text>
</comment>
<dbReference type="OrthoDB" id="8772678at2"/>
<dbReference type="Proteomes" id="UP000001937">
    <property type="component" value="Chromosome"/>
</dbReference>
<dbReference type="InterPro" id="IPR049874">
    <property type="entry name" value="ROK_cs"/>
</dbReference>
<dbReference type="RefSeq" id="WP_011438029.1">
    <property type="nucleotide sequence ID" value="NC_007777.1"/>
</dbReference>
<dbReference type="PhylomeDB" id="Q2J6T7"/>
<dbReference type="STRING" id="106370.Francci3_3653"/>
<dbReference type="PANTHER" id="PTHR18964">
    <property type="entry name" value="ROK (REPRESSOR, ORF, KINASE) FAMILY"/>
    <property type="match status" value="1"/>
</dbReference>